<dbReference type="AlphaFoldDB" id="A0A148KMF0"/>
<dbReference type="UniPathway" id="UPA00359">
    <property type="reaction ID" value="UER00477"/>
</dbReference>
<evidence type="ECO:0000313" key="11">
    <source>
        <dbReference type="Proteomes" id="UP000070299"/>
    </source>
</evidence>
<comment type="subcellular location">
    <subcellularLocation>
        <location evidence="8">Cytoplasm</location>
    </subcellularLocation>
</comment>
<comment type="pathway">
    <text evidence="8">Glycolipid biosynthesis; lipid IV(A) biosynthesis; lipid IV(A) from (3R)-3-hydroxytetradecanoyl-[acyl-carrier-protein] and UDP-N-acetyl-alpha-D-glucosamine: step 1/6.</text>
</comment>
<dbReference type="OrthoDB" id="9807278at2"/>
<evidence type="ECO:0000256" key="6">
    <source>
        <dbReference type="ARBA" id="ARBA00023098"/>
    </source>
</evidence>
<gene>
    <name evidence="8" type="primary">lpxA</name>
    <name evidence="10" type="ORF">AX660_22625</name>
</gene>
<accession>A0A148KMF0</accession>
<keyword evidence="3 8" id="KW-0441">Lipid A biosynthesis</keyword>
<reference evidence="11" key="1">
    <citation type="submission" date="2016-02" db="EMBL/GenBank/DDBJ databases">
        <authorList>
            <person name="Schultz-Johansen M."/>
            <person name="Glaring M.A."/>
            <person name="Bech P.K."/>
            <person name="Stougaard P."/>
        </authorList>
    </citation>
    <scope>NUCLEOTIDE SEQUENCE [LARGE SCALE GENOMIC DNA]</scope>
    <source>
        <strain evidence="11">S66</strain>
    </source>
</reference>
<comment type="caution">
    <text evidence="10">The sequence shown here is derived from an EMBL/GenBank/DDBJ whole genome shotgun (WGS) entry which is preliminary data.</text>
</comment>
<dbReference type="SUPFAM" id="SSF51161">
    <property type="entry name" value="Trimeric LpxA-like enzymes"/>
    <property type="match status" value="1"/>
</dbReference>
<dbReference type="STRING" id="1799789.AX660_22625"/>
<dbReference type="PIRSF" id="PIRSF000456">
    <property type="entry name" value="UDP-GlcNAc_acltr"/>
    <property type="match status" value="1"/>
</dbReference>
<feature type="domain" description="UDP N-acetylglucosamine O-acyltransferase C-terminal" evidence="9">
    <location>
        <begin position="174"/>
        <end position="254"/>
    </location>
</feature>
<name>A0A148KMF0_9ALTE</name>
<dbReference type="InterPro" id="IPR018357">
    <property type="entry name" value="Hexapep_transf_CS"/>
</dbReference>
<evidence type="ECO:0000313" key="10">
    <source>
        <dbReference type="EMBL" id="KXI27504.1"/>
    </source>
</evidence>
<organism evidence="10 11">
    <name type="scientific">Paraglaciecola hydrolytica</name>
    <dbReference type="NCBI Taxonomy" id="1799789"/>
    <lineage>
        <taxon>Bacteria</taxon>
        <taxon>Pseudomonadati</taxon>
        <taxon>Pseudomonadota</taxon>
        <taxon>Gammaproteobacteria</taxon>
        <taxon>Alteromonadales</taxon>
        <taxon>Alteromonadaceae</taxon>
        <taxon>Paraglaciecola</taxon>
    </lineage>
</organism>
<dbReference type="NCBIfam" id="TIGR01852">
    <property type="entry name" value="lipid_A_lpxA"/>
    <property type="match status" value="1"/>
</dbReference>
<dbReference type="GO" id="GO:0005737">
    <property type="term" value="C:cytoplasm"/>
    <property type="evidence" value="ECO:0007669"/>
    <property type="project" value="UniProtKB-SubCell"/>
</dbReference>
<protein>
    <recommendedName>
        <fullName evidence="8">Acyl-[acyl-carrier-protein]--UDP-N-acetylglucosamine O-acyltransferase</fullName>
        <shortName evidence="8">UDP-N-acetylglucosamine acyltransferase</shortName>
        <ecNumber evidence="8">2.3.1.129</ecNumber>
    </recommendedName>
</protein>
<dbReference type="Proteomes" id="UP000070299">
    <property type="component" value="Unassembled WGS sequence"/>
</dbReference>
<evidence type="ECO:0000256" key="2">
    <source>
        <dbReference type="ARBA" id="ARBA00022516"/>
    </source>
</evidence>
<dbReference type="InterPro" id="IPR010137">
    <property type="entry name" value="Lipid_A_LpxA"/>
</dbReference>
<dbReference type="InterPro" id="IPR029098">
    <property type="entry name" value="Acetyltransf_C"/>
</dbReference>
<evidence type="ECO:0000256" key="5">
    <source>
        <dbReference type="ARBA" id="ARBA00022737"/>
    </source>
</evidence>
<dbReference type="EMBL" id="LSNE01000011">
    <property type="protein sequence ID" value="KXI27504.1"/>
    <property type="molecule type" value="Genomic_DNA"/>
</dbReference>
<proteinExistence type="inferred from homology"/>
<keyword evidence="6 8" id="KW-0443">Lipid metabolism</keyword>
<dbReference type="NCBIfam" id="NF003657">
    <property type="entry name" value="PRK05289.1"/>
    <property type="match status" value="1"/>
</dbReference>
<comment type="similarity">
    <text evidence="8">Belongs to the transferase hexapeptide repeat family. LpxA subfamily.</text>
</comment>
<keyword evidence="1 8" id="KW-0963">Cytoplasm</keyword>
<keyword evidence="2 8" id="KW-0444">Lipid biosynthesis</keyword>
<sequence length="255" mass="27719">MIHSTAIIHPSAELGNNVSVGPFCVIDANVTIDDNTILESHVVIKGKTTIGKNNHFYQFGSIGEACQDKKYKGEATELIIGDNNVLREGITVHRGTVQDRGITQIGNNNLLMTYVHIAHDCVIGNNSILASNATLAGHVHVGDWVILGGMTAAHQFCHIGSHSFVGGGVIVLRDVPPYVMLGEGSIPRGINSEGLRRRGFSDETILHIKRAYKVLYRNGNRAEEAVTIMRQMSQDVPEINLLADFVESSSRGIVR</sequence>
<evidence type="ECO:0000256" key="8">
    <source>
        <dbReference type="HAMAP-Rule" id="MF_00387"/>
    </source>
</evidence>
<keyword evidence="7 8" id="KW-0012">Acyltransferase</keyword>
<dbReference type="Pfam" id="PF00132">
    <property type="entry name" value="Hexapep"/>
    <property type="match status" value="2"/>
</dbReference>
<dbReference type="Gene3D" id="1.20.1180.10">
    <property type="entry name" value="Udp N-acetylglucosamine O-acyltransferase, C-terminal domain"/>
    <property type="match status" value="1"/>
</dbReference>
<dbReference type="PROSITE" id="PS00101">
    <property type="entry name" value="HEXAPEP_TRANSFERASES"/>
    <property type="match status" value="1"/>
</dbReference>
<dbReference type="EC" id="2.3.1.129" evidence="8"/>
<comment type="catalytic activity">
    <reaction evidence="8">
        <text>a (3R)-hydroxyacyl-[ACP] + UDP-N-acetyl-alpha-D-glucosamine = a UDP-3-O-[(3R)-3-hydroxyacyl]-N-acetyl-alpha-D-glucosamine + holo-[ACP]</text>
        <dbReference type="Rhea" id="RHEA:67812"/>
        <dbReference type="Rhea" id="RHEA-COMP:9685"/>
        <dbReference type="Rhea" id="RHEA-COMP:9945"/>
        <dbReference type="ChEBI" id="CHEBI:57705"/>
        <dbReference type="ChEBI" id="CHEBI:64479"/>
        <dbReference type="ChEBI" id="CHEBI:78827"/>
        <dbReference type="ChEBI" id="CHEBI:173225"/>
        <dbReference type="EC" id="2.3.1.129"/>
    </reaction>
</comment>
<evidence type="ECO:0000256" key="3">
    <source>
        <dbReference type="ARBA" id="ARBA00022556"/>
    </source>
</evidence>
<evidence type="ECO:0000256" key="1">
    <source>
        <dbReference type="ARBA" id="ARBA00022490"/>
    </source>
</evidence>
<dbReference type="HAMAP" id="MF_00387">
    <property type="entry name" value="LpxA"/>
    <property type="match status" value="1"/>
</dbReference>
<keyword evidence="11" id="KW-1185">Reference proteome</keyword>
<dbReference type="InterPro" id="IPR037157">
    <property type="entry name" value="Acetyltransf_C_sf"/>
</dbReference>
<dbReference type="GO" id="GO:0008780">
    <property type="term" value="F:acyl-[acyl-carrier-protein]-UDP-N-acetylglucosamine O-acyltransferase activity"/>
    <property type="evidence" value="ECO:0007669"/>
    <property type="project" value="UniProtKB-UniRule"/>
</dbReference>
<evidence type="ECO:0000259" key="9">
    <source>
        <dbReference type="Pfam" id="PF13720"/>
    </source>
</evidence>
<comment type="function">
    <text evidence="8">Involved in the biosynthesis of lipid A, a phosphorylated glycolipid that anchors the lipopolysaccharide to the outer membrane of the cell.</text>
</comment>
<dbReference type="InterPro" id="IPR011004">
    <property type="entry name" value="Trimer_LpxA-like_sf"/>
</dbReference>
<dbReference type="Pfam" id="PF13720">
    <property type="entry name" value="Acetyltransf_11"/>
    <property type="match status" value="1"/>
</dbReference>
<keyword evidence="5 8" id="KW-0677">Repeat</keyword>
<dbReference type="RefSeq" id="WP_068381112.1">
    <property type="nucleotide sequence ID" value="NZ_LSNE01000011.1"/>
</dbReference>
<dbReference type="InterPro" id="IPR001451">
    <property type="entry name" value="Hexapep"/>
</dbReference>
<dbReference type="CDD" id="cd03351">
    <property type="entry name" value="LbH_UDP-GlcNAc_AT"/>
    <property type="match status" value="1"/>
</dbReference>
<dbReference type="GO" id="GO:0009245">
    <property type="term" value="P:lipid A biosynthetic process"/>
    <property type="evidence" value="ECO:0007669"/>
    <property type="project" value="UniProtKB-UniRule"/>
</dbReference>
<comment type="subunit">
    <text evidence="8">Homotrimer.</text>
</comment>
<dbReference type="PANTHER" id="PTHR43480">
    <property type="entry name" value="ACYL-[ACYL-CARRIER-PROTEIN]--UDP-N-ACETYLGLUCOSAMINE O-ACYLTRANSFERASE"/>
    <property type="match status" value="1"/>
</dbReference>
<dbReference type="Gene3D" id="2.160.10.10">
    <property type="entry name" value="Hexapeptide repeat proteins"/>
    <property type="match status" value="1"/>
</dbReference>
<evidence type="ECO:0000256" key="4">
    <source>
        <dbReference type="ARBA" id="ARBA00022679"/>
    </source>
</evidence>
<dbReference type="PANTHER" id="PTHR43480:SF1">
    <property type="entry name" value="ACYL-[ACYL-CARRIER-PROTEIN]--UDP-N-ACETYLGLUCOSAMINE O-ACYLTRANSFERASE, MITOCHONDRIAL-RELATED"/>
    <property type="match status" value="1"/>
</dbReference>
<dbReference type="GO" id="GO:0016020">
    <property type="term" value="C:membrane"/>
    <property type="evidence" value="ECO:0007669"/>
    <property type="project" value="GOC"/>
</dbReference>
<evidence type="ECO:0000256" key="7">
    <source>
        <dbReference type="ARBA" id="ARBA00023315"/>
    </source>
</evidence>
<keyword evidence="4 8" id="KW-0808">Transferase</keyword>